<dbReference type="InterPro" id="IPR025406">
    <property type="entry name" value="DUF4132"/>
</dbReference>
<dbReference type="InterPro" id="IPR056639">
    <property type="entry name" value="DUF7737"/>
</dbReference>
<evidence type="ECO:0000313" key="4">
    <source>
        <dbReference type="Proteomes" id="UP000612585"/>
    </source>
</evidence>
<evidence type="ECO:0000259" key="1">
    <source>
        <dbReference type="Pfam" id="PF13569"/>
    </source>
</evidence>
<evidence type="ECO:0008006" key="5">
    <source>
        <dbReference type="Google" id="ProtNLM"/>
    </source>
</evidence>
<gene>
    <name evidence="3" type="ORF">Vau01_085200</name>
</gene>
<keyword evidence="4" id="KW-1185">Reference proteome</keyword>
<accession>A0A8J3ZBM1</accession>
<sequence>MSSWIQLLPPLSEAVREEYERLVADAGEAAGRALAAVRYRPDETDVKRVTKVWSREKRRLAALRLHADAVRTGSEWARPHGRAIDLLARHGAAWNRADLVWSLHLLAASEARHDDASVWQLPAAAASRLDGGSLRGLREVLSGALSELTVSGVEPNDRRDLGDRIGEGLGRLVVSPVPWHLLHAGDAFGPAAREDLAEVLAAPGVPELLLHAASLTRPVPPAKWSAAAEPLFASAGDAARAVLRRFVAYGGYVHQDTDGLLRGLVCALDRDPSDAATALIGEVAQAAGDADRASRGYPYAPKTAAAAVEILAGRGGDGPVRVLGRLSLGVKNKALLTRVHAGLARLGALRGWQPGEVLELAVDDHGLDRDGRRTWEIDGYTAVVEVGDGRAALRFEKDGRSLKGVPAAVRPAPLLAKVKAVVKEIGGTLAAERARVEALLSADRDWDFADWVTRYLEHPVTGVFGRRLIWQVDGVGGIPVRGGAGWTLAERDAGRVRLWHPVLAPVDEVVGWRDHVTAAGLRQPFKQAFREIYLLTPAERQTDVYSNRFAAHILRYRQANALFRTRGWHADYLGPWDGGYEGEATKEFAGGWRAAFLHEMAGQPVAPHYTVEHCVTDQVRFARRDGAVWDRAALAEVPPRVFSEAMRDVDLFVGVTSIGTDDAWVDRGDHRFFPYWAEASVGGLTARAEVRRDVLARILPKLAIGDRCELQERFLRVRGTLRTYRIHLGSANILMEPDDAYLCIVPGRGTGEVWLPFDDDPTLSVILSKAIMLAADGAITDRGIVDQIRSGGR</sequence>
<dbReference type="Pfam" id="PF24879">
    <property type="entry name" value="DUF7737"/>
    <property type="match status" value="1"/>
</dbReference>
<organism evidence="3 4">
    <name type="scientific">Virgisporangium aurantiacum</name>
    <dbReference type="NCBI Taxonomy" id="175570"/>
    <lineage>
        <taxon>Bacteria</taxon>
        <taxon>Bacillati</taxon>
        <taxon>Actinomycetota</taxon>
        <taxon>Actinomycetes</taxon>
        <taxon>Micromonosporales</taxon>
        <taxon>Micromonosporaceae</taxon>
        <taxon>Virgisporangium</taxon>
    </lineage>
</organism>
<evidence type="ECO:0000313" key="3">
    <source>
        <dbReference type="EMBL" id="GIJ61004.1"/>
    </source>
</evidence>
<proteinExistence type="predicted"/>
<dbReference type="EMBL" id="BOPG01000062">
    <property type="protein sequence ID" value="GIJ61004.1"/>
    <property type="molecule type" value="Genomic_DNA"/>
</dbReference>
<reference evidence="3" key="1">
    <citation type="submission" date="2021-01" db="EMBL/GenBank/DDBJ databases">
        <title>Whole genome shotgun sequence of Virgisporangium aurantiacum NBRC 16421.</title>
        <authorList>
            <person name="Komaki H."/>
            <person name="Tamura T."/>
        </authorList>
    </citation>
    <scope>NUCLEOTIDE SEQUENCE</scope>
    <source>
        <strain evidence="3">NBRC 16421</strain>
    </source>
</reference>
<protein>
    <recommendedName>
        <fullName evidence="5">DUF4132 domain-containing protein</fullName>
    </recommendedName>
</protein>
<dbReference type="AlphaFoldDB" id="A0A8J3ZBM1"/>
<dbReference type="RefSeq" id="WP_204005715.1">
    <property type="nucleotide sequence ID" value="NZ_BOPG01000062.1"/>
</dbReference>
<name>A0A8J3ZBM1_9ACTN</name>
<dbReference type="Proteomes" id="UP000612585">
    <property type="component" value="Unassembled WGS sequence"/>
</dbReference>
<feature type="domain" description="DUF7737" evidence="2">
    <location>
        <begin position="688"/>
        <end position="788"/>
    </location>
</feature>
<evidence type="ECO:0000259" key="2">
    <source>
        <dbReference type="Pfam" id="PF24879"/>
    </source>
</evidence>
<feature type="domain" description="DUF4132" evidence="1">
    <location>
        <begin position="399"/>
        <end position="568"/>
    </location>
</feature>
<dbReference type="Pfam" id="PF13569">
    <property type="entry name" value="DUF4132"/>
    <property type="match status" value="1"/>
</dbReference>
<comment type="caution">
    <text evidence="3">The sequence shown here is derived from an EMBL/GenBank/DDBJ whole genome shotgun (WGS) entry which is preliminary data.</text>
</comment>